<sequence length="161" mass="17656">MVQSKDSILREKSGLCYHPSQHLTPSGQYRDDRRPRCCTQKDCLPPYHAQTPSVSIVMGPLRCTGASITSRAPGKYYCRLHLDNTSVQSFRSDLSCGPLHATCTGTTTSIHKWSVFLPLGHRCNHFTTTMGQGDGLSGRGVACGSAVRVQRGDFQRTPADE</sequence>
<organism evidence="1 2">
    <name type="scientific">Liparis tanakae</name>
    <name type="common">Tanaka's snailfish</name>
    <dbReference type="NCBI Taxonomy" id="230148"/>
    <lineage>
        <taxon>Eukaryota</taxon>
        <taxon>Metazoa</taxon>
        <taxon>Chordata</taxon>
        <taxon>Craniata</taxon>
        <taxon>Vertebrata</taxon>
        <taxon>Euteleostomi</taxon>
        <taxon>Actinopterygii</taxon>
        <taxon>Neopterygii</taxon>
        <taxon>Teleostei</taxon>
        <taxon>Neoteleostei</taxon>
        <taxon>Acanthomorphata</taxon>
        <taxon>Eupercaria</taxon>
        <taxon>Perciformes</taxon>
        <taxon>Cottioidei</taxon>
        <taxon>Cottales</taxon>
        <taxon>Liparidae</taxon>
        <taxon>Liparis</taxon>
    </lineage>
</organism>
<evidence type="ECO:0000313" key="1">
    <source>
        <dbReference type="EMBL" id="TNN61779.1"/>
    </source>
</evidence>
<dbReference type="EMBL" id="SRLO01000308">
    <property type="protein sequence ID" value="TNN61779.1"/>
    <property type="molecule type" value="Genomic_DNA"/>
</dbReference>
<evidence type="ECO:0000313" key="2">
    <source>
        <dbReference type="Proteomes" id="UP000314294"/>
    </source>
</evidence>
<proteinExistence type="predicted"/>
<protein>
    <submittedName>
        <fullName evidence="1">Uncharacterized protein</fullName>
    </submittedName>
</protein>
<name>A0A4Z2H7K1_9TELE</name>
<reference evidence="1 2" key="1">
    <citation type="submission" date="2019-03" db="EMBL/GenBank/DDBJ databases">
        <title>First draft genome of Liparis tanakae, snailfish: a comprehensive survey of snailfish specific genes.</title>
        <authorList>
            <person name="Kim W."/>
            <person name="Song I."/>
            <person name="Jeong J.-H."/>
            <person name="Kim D."/>
            <person name="Kim S."/>
            <person name="Ryu S."/>
            <person name="Song J.Y."/>
            <person name="Lee S.K."/>
        </authorList>
    </citation>
    <scope>NUCLEOTIDE SEQUENCE [LARGE SCALE GENOMIC DNA]</scope>
    <source>
        <tissue evidence="1">Muscle</tissue>
    </source>
</reference>
<dbReference type="AlphaFoldDB" id="A0A4Z2H7K1"/>
<keyword evidence="2" id="KW-1185">Reference proteome</keyword>
<dbReference type="Proteomes" id="UP000314294">
    <property type="component" value="Unassembled WGS sequence"/>
</dbReference>
<comment type="caution">
    <text evidence="1">The sequence shown here is derived from an EMBL/GenBank/DDBJ whole genome shotgun (WGS) entry which is preliminary data.</text>
</comment>
<accession>A0A4Z2H7K1</accession>
<gene>
    <name evidence="1" type="ORF">EYF80_028001</name>
</gene>